<dbReference type="InterPro" id="IPR010982">
    <property type="entry name" value="Lambda_DNA-bd_dom_sf"/>
</dbReference>
<name>A0ABN0KCU7_9ENTE</name>
<dbReference type="Proteomes" id="UP000013866">
    <property type="component" value="Unassembled WGS sequence"/>
</dbReference>
<dbReference type="InterPro" id="IPR001387">
    <property type="entry name" value="Cro/C1-type_HTH"/>
</dbReference>
<organism evidence="2 3">
    <name type="scientific">Enterococcus villorum ATCC 700913</name>
    <dbReference type="NCBI Taxonomy" id="1158604"/>
    <lineage>
        <taxon>Bacteria</taxon>
        <taxon>Bacillati</taxon>
        <taxon>Bacillota</taxon>
        <taxon>Bacilli</taxon>
        <taxon>Lactobacillales</taxon>
        <taxon>Enterococcaceae</taxon>
        <taxon>Enterococcus</taxon>
    </lineage>
</organism>
<dbReference type="CDD" id="cd00093">
    <property type="entry name" value="HTH_XRE"/>
    <property type="match status" value="1"/>
</dbReference>
<comment type="caution">
    <text evidence="2">The sequence shown here is derived from an EMBL/GenBank/DDBJ whole genome shotgun (WGS) entry which is preliminary data.</text>
</comment>
<dbReference type="SUPFAM" id="SSF47413">
    <property type="entry name" value="lambda repressor-like DNA-binding domains"/>
    <property type="match status" value="1"/>
</dbReference>
<dbReference type="SMART" id="SM00530">
    <property type="entry name" value="HTH_XRE"/>
    <property type="match status" value="1"/>
</dbReference>
<dbReference type="Pfam" id="PF01381">
    <property type="entry name" value="HTH_3"/>
    <property type="match status" value="1"/>
</dbReference>
<reference evidence="2 3" key="1">
    <citation type="submission" date="2013-02" db="EMBL/GenBank/DDBJ databases">
        <title>The Genome Sequence of Enterococcus villorum ATCC_700913.</title>
        <authorList>
            <consortium name="The Broad Institute Genome Sequencing Platform"/>
            <consortium name="The Broad Institute Genome Sequencing Center for Infectious Disease"/>
            <person name="Earl A.M."/>
            <person name="Gilmore M.S."/>
            <person name="Lebreton F."/>
            <person name="Walker B."/>
            <person name="Young S.K."/>
            <person name="Zeng Q."/>
            <person name="Gargeya S."/>
            <person name="Fitzgerald M."/>
            <person name="Haas B."/>
            <person name="Abouelleil A."/>
            <person name="Alvarado L."/>
            <person name="Arachchi H.M."/>
            <person name="Berlin A.M."/>
            <person name="Chapman S.B."/>
            <person name="Dewar J."/>
            <person name="Goldberg J."/>
            <person name="Griggs A."/>
            <person name="Gujja S."/>
            <person name="Hansen M."/>
            <person name="Howarth C."/>
            <person name="Imamovic A."/>
            <person name="Larimer J."/>
            <person name="McCowan C."/>
            <person name="Murphy C."/>
            <person name="Neiman D."/>
            <person name="Pearson M."/>
            <person name="Priest M."/>
            <person name="Roberts A."/>
            <person name="Saif S."/>
            <person name="Shea T."/>
            <person name="Sisk P."/>
            <person name="Sykes S."/>
            <person name="Wortman J."/>
            <person name="Nusbaum C."/>
            <person name="Birren B."/>
        </authorList>
    </citation>
    <scope>NUCLEOTIDE SEQUENCE [LARGE SCALE GENOMIC DNA]</scope>
    <source>
        <strain evidence="2 3">ATCC 700913</strain>
    </source>
</reference>
<dbReference type="EMBL" id="AJAN01000044">
    <property type="protein sequence ID" value="EOH84546.1"/>
    <property type="molecule type" value="Genomic_DNA"/>
</dbReference>
<protein>
    <recommendedName>
        <fullName evidence="1">HTH cro/C1-type domain-containing protein</fullName>
    </recommendedName>
</protein>
<gene>
    <name evidence="2" type="ORF">UAO_02885</name>
</gene>
<evidence type="ECO:0000313" key="3">
    <source>
        <dbReference type="Proteomes" id="UP000013866"/>
    </source>
</evidence>
<dbReference type="Gene3D" id="1.10.260.40">
    <property type="entry name" value="lambda repressor-like DNA-binding domains"/>
    <property type="match status" value="1"/>
</dbReference>
<evidence type="ECO:0000259" key="1">
    <source>
        <dbReference type="PROSITE" id="PS50943"/>
    </source>
</evidence>
<dbReference type="RefSeq" id="WP_010752677.1">
    <property type="nucleotide sequence ID" value="NZ_KB946275.1"/>
</dbReference>
<feature type="domain" description="HTH cro/C1-type" evidence="1">
    <location>
        <begin position="17"/>
        <end position="62"/>
    </location>
</feature>
<evidence type="ECO:0000313" key="2">
    <source>
        <dbReference type="EMBL" id="EOH84546.1"/>
    </source>
</evidence>
<dbReference type="PROSITE" id="PS50943">
    <property type="entry name" value="HTH_CROC1"/>
    <property type="match status" value="1"/>
</dbReference>
<accession>A0ABN0KCU7</accession>
<keyword evidence="3" id="KW-1185">Reference proteome</keyword>
<sequence>MDLAYRERLKKMRGTKTVTKFAEELGMTKSNYSKIELGRTNASITTLQRIAKLTNSTLVVDLIPNEPNQSEQIELEIEKNKQ</sequence>
<proteinExistence type="predicted"/>